<dbReference type="STRING" id="1619044.UY92_C0006G0126"/>
<dbReference type="CDD" id="cd03801">
    <property type="entry name" value="GT4_PimA-like"/>
    <property type="match status" value="1"/>
</dbReference>
<feature type="domain" description="Glycosyl transferase family 1" evidence="2">
    <location>
        <begin position="224"/>
        <end position="372"/>
    </location>
</feature>
<dbReference type="GO" id="GO:0016757">
    <property type="term" value="F:glycosyltransferase activity"/>
    <property type="evidence" value="ECO:0007669"/>
    <property type="project" value="InterPro"/>
</dbReference>
<protein>
    <recommendedName>
        <fullName evidence="2">Glycosyl transferase family 1 domain-containing protein</fullName>
    </recommendedName>
</protein>
<sequence length="406" mass="46563">MRILSNIFSTNMPDAEEFSQGGPANFAQLFTRYLVSETKHNLIGLLFESAVLGPVKCRKIYSFQQCDYYRLRVLKPALKAIAAAKNKLQPETVFKKPIDQIVKLIEAEKPDVIFLNGFGIYNWMLLKAGEITQTPVIIQHAGIWTKELSVHKKFYSAEGRRIMEKMERDSTRIAAREIFLNEWSREEYRQLIAKVDLKKTSVVPLPFDFASFKKLSAENKTQLFNFDKKLFHIGIIARWDEIKNHRAVLSLAKEAKKKNLPWLFHAVTNIPETGGYEKEREKYCRHVDVIPPLERGTISQFCRAVDLLILPSIFDVSPTVVLEAIALNTPIVISPQVGFAREFRIHGAKKWIIDFHDTAAAVNRVENLLGQKMPKLLAREIKLNHGHKKVFAEYIKIFKKTVAKSA</sequence>
<keyword evidence="1" id="KW-0808">Transferase</keyword>
<evidence type="ECO:0000313" key="3">
    <source>
        <dbReference type="EMBL" id="KKW42565.1"/>
    </source>
</evidence>
<dbReference type="GO" id="GO:0009103">
    <property type="term" value="P:lipopolysaccharide biosynthetic process"/>
    <property type="evidence" value="ECO:0007669"/>
    <property type="project" value="TreeGrafter"/>
</dbReference>
<dbReference type="InterPro" id="IPR001296">
    <property type="entry name" value="Glyco_trans_1"/>
</dbReference>
<dbReference type="Pfam" id="PF00534">
    <property type="entry name" value="Glycos_transf_1"/>
    <property type="match status" value="1"/>
</dbReference>
<dbReference type="PANTHER" id="PTHR46401">
    <property type="entry name" value="GLYCOSYLTRANSFERASE WBBK-RELATED"/>
    <property type="match status" value="1"/>
</dbReference>
<proteinExistence type="predicted"/>
<accession>A0A0G1YH76</accession>
<dbReference type="Proteomes" id="UP000033870">
    <property type="component" value="Unassembled WGS sequence"/>
</dbReference>
<evidence type="ECO:0000259" key="2">
    <source>
        <dbReference type="Pfam" id="PF00534"/>
    </source>
</evidence>
<comment type="caution">
    <text evidence="3">The sequence shown here is derived from an EMBL/GenBank/DDBJ whole genome shotgun (WGS) entry which is preliminary data.</text>
</comment>
<name>A0A0G1YH76_9BACT</name>
<reference evidence="3 4" key="1">
    <citation type="journal article" date="2015" name="Nature">
        <title>rRNA introns, odd ribosomes, and small enigmatic genomes across a large radiation of phyla.</title>
        <authorList>
            <person name="Brown C.T."/>
            <person name="Hug L.A."/>
            <person name="Thomas B.C."/>
            <person name="Sharon I."/>
            <person name="Castelle C.J."/>
            <person name="Singh A."/>
            <person name="Wilkins M.J."/>
            <person name="Williams K.H."/>
            <person name="Banfield J.F."/>
        </authorList>
    </citation>
    <scope>NUCLEOTIDE SEQUENCE [LARGE SCALE GENOMIC DNA]</scope>
</reference>
<dbReference type="PANTHER" id="PTHR46401:SF2">
    <property type="entry name" value="GLYCOSYLTRANSFERASE WBBK-RELATED"/>
    <property type="match status" value="1"/>
</dbReference>
<evidence type="ECO:0000313" key="4">
    <source>
        <dbReference type="Proteomes" id="UP000033870"/>
    </source>
</evidence>
<organism evidence="3 4">
    <name type="scientific">Candidatus Magasanikbacteria bacterium GW2011_GWA2_56_11</name>
    <dbReference type="NCBI Taxonomy" id="1619044"/>
    <lineage>
        <taxon>Bacteria</taxon>
        <taxon>Candidatus Magasanikiibacteriota</taxon>
    </lineage>
</organism>
<evidence type="ECO:0000256" key="1">
    <source>
        <dbReference type="ARBA" id="ARBA00022679"/>
    </source>
</evidence>
<gene>
    <name evidence="3" type="ORF">UY92_C0006G0126</name>
</gene>
<dbReference type="Gene3D" id="3.40.50.2000">
    <property type="entry name" value="Glycogen Phosphorylase B"/>
    <property type="match status" value="2"/>
</dbReference>
<dbReference type="SUPFAM" id="SSF53756">
    <property type="entry name" value="UDP-Glycosyltransferase/glycogen phosphorylase"/>
    <property type="match status" value="1"/>
</dbReference>
<dbReference type="EMBL" id="LCRX01000006">
    <property type="protein sequence ID" value="KKW42565.1"/>
    <property type="molecule type" value="Genomic_DNA"/>
</dbReference>
<dbReference type="AlphaFoldDB" id="A0A0G1YH76"/>